<dbReference type="InterPro" id="IPR025377">
    <property type="entry name" value="DUF4367"/>
</dbReference>
<comment type="caution">
    <text evidence="3">The sequence shown here is derived from an EMBL/GenBank/DDBJ whole genome shotgun (WGS) entry which is preliminary data.</text>
</comment>
<evidence type="ECO:0000259" key="2">
    <source>
        <dbReference type="Pfam" id="PF14285"/>
    </source>
</evidence>
<accession>A0ABR7FTT2</accession>
<dbReference type="EMBL" id="JACOOS010000019">
    <property type="protein sequence ID" value="MBC5678607.1"/>
    <property type="molecule type" value="Genomic_DNA"/>
</dbReference>
<keyword evidence="1" id="KW-0812">Transmembrane</keyword>
<dbReference type="RefSeq" id="WP_024728972.1">
    <property type="nucleotide sequence ID" value="NZ_JACOOS010000019.1"/>
</dbReference>
<protein>
    <submittedName>
        <fullName evidence="3">DUF4367 domain-containing protein</fullName>
    </submittedName>
</protein>
<sequence>MSTNDKKDKNEELFDHIIEYGASSWTDEISPDNIPEEELSDQLNQKIDNMFSSARKRANRKRRFITAQRIAAVFVMLLTMASVTLMSVEAFREPVINFIFKTQNKKDKTELKITEAPSNTQEVDFVFNYMPDGYVLEKKVVDQSTTNLSYQYKNGDDSILIDIIIDPSINVYKYIEDQNYKTIKTTDTKYFYIESEYNQLVWSRGKVIYTIFSTLDNEKMIKIGENIKRIK</sequence>
<keyword evidence="4" id="KW-1185">Reference proteome</keyword>
<reference evidence="3 4" key="1">
    <citation type="submission" date="2020-08" db="EMBL/GenBank/DDBJ databases">
        <title>Genome public.</title>
        <authorList>
            <person name="Liu C."/>
            <person name="Sun Q."/>
        </authorList>
    </citation>
    <scope>NUCLEOTIDE SEQUENCE [LARGE SCALE GENOMIC DNA]</scope>
    <source>
        <strain evidence="3 4">NSJ-7</strain>
    </source>
</reference>
<dbReference type="Proteomes" id="UP000635828">
    <property type="component" value="Unassembled WGS sequence"/>
</dbReference>
<evidence type="ECO:0000256" key="1">
    <source>
        <dbReference type="SAM" id="Phobius"/>
    </source>
</evidence>
<feature type="transmembrane region" description="Helical" evidence="1">
    <location>
        <begin position="70"/>
        <end position="88"/>
    </location>
</feature>
<keyword evidence="1" id="KW-0472">Membrane</keyword>
<evidence type="ECO:0000313" key="4">
    <source>
        <dbReference type="Proteomes" id="UP000635828"/>
    </source>
</evidence>
<feature type="domain" description="DUF4367" evidence="2">
    <location>
        <begin position="125"/>
        <end position="227"/>
    </location>
</feature>
<keyword evidence="1" id="KW-1133">Transmembrane helix</keyword>
<proteinExistence type="predicted"/>
<evidence type="ECO:0000313" key="3">
    <source>
        <dbReference type="EMBL" id="MBC5678607.1"/>
    </source>
</evidence>
<gene>
    <name evidence="3" type="ORF">H8S22_13750</name>
</gene>
<name>A0ABR7FTT2_9FIRM</name>
<organism evidence="3 4">
    <name type="scientific">Anaerostipes hominis</name>
    <name type="common">ex Liu et al. 2021</name>
    <dbReference type="NCBI Taxonomy" id="2763018"/>
    <lineage>
        <taxon>Bacteria</taxon>
        <taxon>Bacillati</taxon>
        <taxon>Bacillota</taxon>
        <taxon>Clostridia</taxon>
        <taxon>Lachnospirales</taxon>
        <taxon>Lachnospiraceae</taxon>
        <taxon>Anaerostipes</taxon>
    </lineage>
</organism>
<dbReference type="Pfam" id="PF14285">
    <property type="entry name" value="DUF4367"/>
    <property type="match status" value="1"/>
</dbReference>